<dbReference type="EMBL" id="OBDZ01000027">
    <property type="protein sequence ID" value="SNY40653.1"/>
    <property type="molecule type" value="Genomic_DNA"/>
</dbReference>
<organism evidence="1 2">
    <name type="scientific">Orenia metallireducens</name>
    <dbReference type="NCBI Taxonomy" id="1413210"/>
    <lineage>
        <taxon>Bacteria</taxon>
        <taxon>Bacillati</taxon>
        <taxon>Bacillota</taxon>
        <taxon>Clostridia</taxon>
        <taxon>Halanaerobiales</taxon>
        <taxon>Halobacteroidaceae</taxon>
        <taxon>Orenia</taxon>
    </lineage>
</organism>
<dbReference type="Pfam" id="PF12784">
    <property type="entry name" value="PDDEXK_2"/>
    <property type="match status" value="1"/>
</dbReference>
<dbReference type="NCBIfam" id="TIGR01784">
    <property type="entry name" value="T_den_put_tspse"/>
    <property type="match status" value="1"/>
</dbReference>
<evidence type="ECO:0000313" key="2">
    <source>
        <dbReference type="Proteomes" id="UP000219573"/>
    </source>
</evidence>
<sequence length="147" mass="17009">MQEIHFIELPKLNADRFKSVDEVESKRDEDNLIPWALFLKNPDSEVIRMLEERIKELKEAAEVLELLSHDKKARELYESRQKAIHDQVTNIIGATEEAREEGIKLGEEKGRMKEKIETAKNLLSMGLDIEKVVKATGLNKEKVEKLK</sequence>
<gene>
    <name evidence="1" type="ORF">SAMN06265827_12725</name>
</gene>
<dbReference type="AlphaFoldDB" id="A0A285HYD9"/>
<evidence type="ECO:0008006" key="3">
    <source>
        <dbReference type="Google" id="ProtNLM"/>
    </source>
</evidence>
<dbReference type="STRING" id="1413210.U472_11470"/>
<reference evidence="2" key="1">
    <citation type="submission" date="2017-09" db="EMBL/GenBank/DDBJ databases">
        <authorList>
            <person name="Varghese N."/>
            <person name="Submissions S."/>
        </authorList>
    </citation>
    <scope>NUCLEOTIDE SEQUENCE [LARGE SCALE GENOMIC DNA]</scope>
    <source>
        <strain evidence="2">MSL47</strain>
    </source>
</reference>
<protein>
    <recommendedName>
        <fullName evidence="3">Transposase</fullName>
    </recommendedName>
</protein>
<name>A0A285HYD9_9FIRM</name>
<evidence type="ECO:0000313" key="1">
    <source>
        <dbReference type="EMBL" id="SNY40653.1"/>
    </source>
</evidence>
<proteinExistence type="predicted"/>
<accession>A0A285HYD9</accession>
<dbReference type="Proteomes" id="UP000219573">
    <property type="component" value="Unassembled WGS sequence"/>
</dbReference>
<dbReference type="InterPro" id="IPR010106">
    <property type="entry name" value="RpnA"/>
</dbReference>
<keyword evidence="2" id="KW-1185">Reference proteome</keyword>